<accession>A0A132B1H4</accession>
<gene>
    <name evidence="1" type="ORF">LY89DRAFT_679004</name>
</gene>
<sequence>MGSTLRSRLPSSSPLFFQEGIHHHLITWGVISIHARTLITASDYKHTGIEETEIEDIAADSIKRLDNWSERLDLWNVLKTITVGSGFRLDDPVAEGIPGIWLALKYQLERRYLPVSRLREIWKSYAIELPPSLDLEKLRWVSDSTIPFPL</sequence>
<reference evidence="1 2" key="1">
    <citation type="submission" date="2015-10" db="EMBL/GenBank/DDBJ databases">
        <title>Full genome of DAOMC 229536 Phialocephala scopiformis, a fungal endophyte of spruce producing the potent anti-insectan compound rugulosin.</title>
        <authorList>
            <consortium name="DOE Joint Genome Institute"/>
            <person name="Walker A.K."/>
            <person name="Frasz S.L."/>
            <person name="Seifert K.A."/>
            <person name="Miller J.D."/>
            <person name="Mondo S.J."/>
            <person name="Labutti K."/>
            <person name="Lipzen A."/>
            <person name="Dockter R."/>
            <person name="Kennedy M."/>
            <person name="Grigoriev I.V."/>
            <person name="Spatafora J.W."/>
        </authorList>
    </citation>
    <scope>NUCLEOTIDE SEQUENCE [LARGE SCALE GENOMIC DNA]</scope>
    <source>
        <strain evidence="1 2">CBS 120377</strain>
    </source>
</reference>
<dbReference type="Proteomes" id="UP000070700">
    <property type="component" value="Unassembled WGS sequence"/>
</dbReference>
<dbReference type="KEGG" id="psco:LY89DRAFT_679004"/>
<evidence type="ECO:0000313" key="2">
    <source>
        <dbReference type="Proteomes" id="UP000070700"/>
    </source>
</evidence>
<dbReference type="OrthoDB" id="4062651at2759"/>
<dbReference type="AlphaFoldDB" id="A0A132B1H4"/>
<dbReference type="GeneID" id="28823514"/>
<evidence type="ECO:0000313" key="1">
    <source>
        <dbReference type="EMBL" id="KUJ06161.1"/>
    </source>
</evidence>
<organism evidence="1 2">
    <name type="scientific">Mollisia scopiformis</name>
    <name type="common">Conifer needle endophyte fungus</name>
    <name type="synonym">Phialocephala scopiformis</name>
    <dbReference type="NCBI Taxonomy" id="149040"/>
    <lineage>
        <taxon>Eukaryota</taxon>
        <taxon>Fungi</taxon>
        <taxon>Dikarya</taxon>
        <taxon>Ascomycota</taxon>
        <taxon>Pezizomycotina</taxon>
        <taxon>Leotiomycetes</taxon>
        <taxon>Helotiales</taxon>
        <taxon>Mollisiaceae</taxon>
        <taxon>Mollisia</taxon>
    </lineage>
</organism>
<dbReference type="EMBL" id="KQ947455">
    <property type="protein sequence ID" value="KUJ06161.1"/>
    <property type="molecule type" value="Genomic_DNA"/>
</dbReference>
<proteinExistence type="predicted"/>
<keyword evidence="2" id="KW-1185">Reference proteome</keyword>
<protein>
    <submittedName>
        <fullName evidence="1">Uncharacterized protein</fullName>
    </submittedName>
</protein>
<dbReference type="InParanoid" id="A0A132B1H4"/>
<name>A0A132B1H4_MOLSC</name>
<dbReference type="RefSeq" id="XP_018060516.1">
    <property type="nucleotide sequence ID" value="XM_018213788.1"/>
</dbReference>